<comment type="caution">
    <text evidence="2">The sequence shown here is derived from an EMBL/GenBank/DDBJ whole genome shotgun (WGS) entry which is preliminary data.</text>
</comment>
<dbReference type="AlphaFoldDB" id="A0A0G9EUC9"/>
<reference evidence="1 4" key="1">
    <citation type="submission" date="2015-02" db="EMBL/GenBank/DDBJ databases">
        <title>Whole genome sequencing of multiple isolates of three species of pepper and tomato-infecting xanthomonads reveals genetic diversity in field strains and pinpoints effectors responsible for host specificity.</title>
        <authorList>
            <person name="Schwartz A."/>
            <person name="Dahlbeck D."/>
            <person name="Staskawicz B."/>
            <person name="Bart R."/>
            <person name="Potnis N."/>
            <person name="Minsavage G."/>
            <person name="Timilsina S."/>
            <person name="Goss E."/>
            <person name="Jones J."/>
            <person name="Vallad G."/>
            <person name="Barak J."/>
            <person name="Miller S."/>
            <person name="Ritchie D."/>
            <person name="Martins J.Jr."/>
            <person name="Patane J.S."/>
            <person name="Setubal J.C."/>
        </authorList>
    </citation>
    <scope>NUCLEOTIDE SEQUENCE [LARGE SCALE GENOMIC DNA]</scope>
    <source>
        <strain evidence="1 4">Xp3-15</strain>
    </source>
</reference>
<name>A0A0G9EUC9_XANPE</name>
<evidence type="ECO:0000313" key="4">
    <source>
        <dbReference type="Proteomes" id="UP000035369"/>
    </source>
</evidence>
<proteinExistence type="predicted"/>
<keyword evidence="4" id="KW-1185">Reference proteome</keyword>
<sequence>MGHHYLPQHYLLGFADGVRVWGHDVRARRSFRTQVKSLANETVMYTEELEKHLANVVEGPAQDVIDRARKRLKLRDEDREVLAAYIIAMWQRVPAGRKRVAGYIPSLAETIKMQVVQQLDAIAASEPDLAESATRRKEEVGRIISAYKEDPPDYFWHHTLKSGATPRTVQGLLSMNWHFLVSPGESFITCDNPTFFFRSVGIAAHESELSFPLSSEVCFWANRANSERPQYFTTDRSIVLELNRRSAHNTQRFIYTREEAPWVLSFAAKKHPLHRLL</sequence>
<evidence type="ECO:0000313" key="6">
    <source>
        <dbReference type="Proteomes" id="UP000471082"/>
    </source>
</evidence>
<dbReference type="Proteomes" id="UP000289372">
    <property type="component" value="Unassembled WGS sequence"/>
</dbReference>
<reference evidence="2 6" key="3">
    <citation type="submission" date="2019-11" db="EMBL/GenBank/DDBJ databases">
        <title>Genome-resolved metagenomics to study the prevalence of co-infection and intraspecific heterogeneity among plant pathogen metapopulations.</title>
        <authorList>
            <person name="Newberry E."/>
            <person name="Bhandari R."/>
            <person name="Kemble J."/>
            <person name="Sikora E."/>
            <person name="Potnis N."/>
        </authorList>
    </citation>
    <scope>NUCLEOTIDE SEQUENCE [LARGE SCALE GENOMIC DNA]</scope>
    <source>
        <strain evidence="2">Xp_Tom_Tuscaloosa_18b</strain>
    </source>
</reference>
<dbReference type="InterPro" id="IPR025332">
    <property type="entry name" value="DUF4238"/>
</dbReference>
<protein>
    <submittedName>
        <fullName evidence="2">DUF4238 domain-containing protein</fullName>
    </submittedName>
</protein>
<dbReference type="EMBL" id="JZUY01000033">
    <property type="protein sequence ID" value="KLC08969.1"/>
    <property type="molecule type" value="Genomic_DNA"/>
</dbReference>
<accession>A0A0G9EUC9</accession>
<dbReference type="KEGG" id="xpe:BJD13_03955"/>
<reference evidence="3 5" key="2">
    <citation type="submission" date="2018-02" db="EMBL/GenBank/DDBJ databases">
        <title>Characterization of Xanthomonas diversity in transplant houses and field plants.</title>
        <authorList>
            <person name="Abrahamian P."/>
            <person name="Timilsina S."/>
            <person name="Minsavage G.V."/>
            <person name="Goss E.M."/>
            <person name="Jones J.B."/>
            <person name="Vallad G.E."/>
        </authorList>
    </citation>
    <scope>NUCLEOTIDE SEQUENCE [LARGE SCALE GENOMIC DNA]</scope>
    <source>
        <strain evidence="3 5">GEV2132</strain>
    </source>
</reference>
<dbReference type="Proteomes" id="UP000471082">
    <property type="component" value="Unassembled WGS sequence"/>
</dbReference>
<organism evidence="2 6">
    <name type="scientific">Xanthomonas perforans</name>
    <dbReference type="NCBI Taxonomy" id="442694"/>
    <lineage>
        <taxon>Bacteria</taxon>
        <taxon>Pseudomonadati</taxon>
        <taxon>Pseudomonadota</taxon>
        <taxon>Gammaproteobacteria</taxon>
        <taxon>Lysobacterales</taxon>
        <taxon>Lysobacteraceae</taxon>
        <taxon>Xanthomonas</taxon>
    </lineage>
</organism>
<evidence type="ECO:0000313" key="2">
    <source>
        <dbReference type="EMBL" id="NEL75457.1"/>
    </source>
</evidence>
<dbReference type="EMBL" id="JAAGYU010000011">
    <property type="protein sequence ID" value="NEL75457.1"/>
    <property type="molecule type" value="Genomic_DNA"/>
</dbReference>
<dbReference type="RefSeq" id="WP_008571686.1">
    <property type="nucleotide sequence ID" value="NZ_CP018475.1"/>
</dbReference>
<evidence type="ECO:0000313" key="3">
    <source>
        <dbReference type="EMBL" id="RXD49923.1"/>
    </source>
</evidence>
<dbReference type="EMBL" id="PUUL01000133">
    <property type="protein sequence ID" value="RXD49923.1"/>
    <property type="molecule type" value="Genomic_DNA"/>
</dbReference>
<dbReference type="Pfam" id="PF14022">
    <property type="entry name" value="DUF4238"/>
    <property type="match status" value="1"/>
</dbReference>
<evidence type="ECO:0000313" key="1">
    <source>
        <dbReference type="EMBL" id="KLC08969.1"/>
    </source>
</evidence>
<evidence type="ECO:0000313" key="5">
    <source>
        <dbReference type="Proteomes" id="UP000289372"/>
    </source>
</evidence>
<gene>
    <name evidence="3" type="ORF">DB769_20120</name>
    <name evidence="2" type="ORF">G3W61_04150</name>
    <name evidence="1" type="ORF">XP315_03720</name>
</gene>
<dbReference type="Proteomes" id="UP000035369">
    <property type="component" value="Unassembled WGS sequence"/>
</dbReference>
<dbReference type="GeneID" id="61779352"/>